<accession>V6TKP6</accession>
<dbReference type="VEuPathDB" id="GiardiaDB:DHA2_150189"/>
<evidence type="ECO:0000313" key="1">
    <source>
        <dbReference type="EMBL" id="ESU38897.1"/>
    </source>
</evidence>
<dbReference type="VEuPathDB" id="GiardiaDB:GL50803_0037449"/>
<gene>
    <name evidence="1" type="ORF">DHA2_150189</name>
</gene>
<reference evidence="2" key="1">
    <citation type="submission" date="2012-02" db="EMBL/GenBank/DDBJ databases">
        <title>Genome sequencing of Giardia lamblia Genotypes A2 and B isolates (DH and GS) and comparative analysis with the genomes of Genotypes A1 and E (WB and Pig).</title>
        <authorList>
            <person name="Adam R."/>
            <person name="Dahlstrom E."/>
            <person name="Martens C."/>
            <person name="Bruno D."/>
            <person name="Barbian K."/>
            <person name="Porcella S.F."/>
            <person name="Nash T."/>
        </authorList>
    </citation>
    <scope>NUCLEOTIDE SEQUENCE</scope>
    <source>
        <strain evidence="2">DH</strain>
    </source>
</reference>
<sequence length="2261" mass="254135">MLNYLLHKPCPAPPLALMGEPSLPLEALLDPGKSLVVRFVSFEGQEFTREFSRLSYDAGQVDDLICSVIHHIASVTPTVVFHVYTWALTVDGLSDARQAIIQRFSSNQPTATFTLIKCLLALTRQMSAAGHDGFGELHNMLLVLSRHYYSHFSSAGPTIYSRMEQLLLLVSSHYTELTSPEDIMTDTKLRTFQSLLLELTPIGFEFLLESTECYHLYLDSVRVQKALKSMYGSLSSSPSGESLLEKRLLTICDLLPSTVAAIGPFVLLLEKETLGFAQNFNNGIFSCLCKELQHKADSDLVSIYIYSSLLSLHRGLVSLREQAVNLVDTDSLSVRVELLVSRFSSLCLTGSREFRVCFVNDRLCTFVYWLCIFHAISIILNALALQLSCPIHSDRSMLSTLASNIFQQLSSHNFDTLPFLDDLEENQQDVIKLCNLCLLSRDTTELDTVSCVLTLQLHIFLYRMHMYQRGSAEIEKSSFALRINNTLLDPPFPSAGTCSANIFLSLLSSWDFLFSEEYSAIFRPSEPTMQPTHAYAILNACRDRYAGTLSALETLRLVLHILKAVCIDHLSEHEVTCLYTTLQTLLPQLTATAADVVLADILAQIISIMQSILLSNKYDELLKHISGLGGCVDCVLSSVQSTSIGLFPKTAEFCRYIPSLSLCILSLFIDHHVGIGKELSTLITFVSFLLNDDTHYIPVRNKQRTMYTTPVVVLKITGLLLTTFSDKLMGGAAMYFEIAKFSRYMLYVAIIGTLGSEEVPSDCTRMSYPDTLIGTCQKIFPEAYQGDLNTEPLCHMCHTCLEVLLKALSIQDVLSLTSSLEFKQRLTDADSLNSATLFTELLLVILVVVCALPAEHHQPIVLSYLNGIRGHIKISTDHLELAMLIYKSLDNQSDSVSVYRYHVSFSIFFLLISDGGILKGVSTSSGIQELSHKLGSTLVDRELDRSAGFYQMVTMTWIDVLQYLSVHYDALGAEHSAYKMAIAEELPVTCEATSSFALAELLSVYDLLNDLPERKKLVLYIFLITLCARSRGASLEQMCLIVPSFSLLIFFVVREVVNFGLTLTLSLLETVLTMIGCVSTWDDIAGNLTEKISCDIVSFWLATVHLCELSEACSLLNVYPSVTELVGRCMVALGCSVDKPETFAKLRHLWASRTVPTLRDPFQFIHGIITRVEPTLTEHFMDEYRRFHEHNFYDILQNSTDHPWKELSSHLSDLMVFLSTDSIEKRLSNLLRLLVLEYFDHLNTRLEPVKLGKVSTRALASLFNTTTSLHALTKAVEDILDSLDTLRDDLPTLVSKNLRQKLTKFTQLTRFFATYTYFLAHEGSEGLIDPSHAHLRSPIVVPRFGSLSFSEFTQAQEEEYYTIMVISLSKLDHSLNVSSCTISADSSVLHQWSKQEQRDSGMPRVCTLLQANMKIFTQLTPFHGKILEIDFHHDDNVSNSSADKQVELIDINFDSLDALPAPDNKQRVSLSSLRKRARARFNHEAISTSLSLVGDISDDSFLVSQGKQGTGCIGRQADQKSELSPKAALNKLLAIESQLHSYLELSQPIELLNIHAPYTGQPHTEEQNALQQFCQNHYNIVALILETYKTLDTGNQQTCDISTILSKRVTLFTSACVGYFMKAYIGVHPCPIDVTSRGLLYVVDFYVFNGVYRLIEISHVQRHYSMLFCLFTAKGFHIESLLYSINRMAFLKYQFLTPLLAYWIQLYKNSSGASISRRRLRYLPSIRSLVLVDAGLARSTLSYIRGAGRTKVSSFAFSTFIKMLCYSYRIEAQLPTILKILNFSFPAQLRIIEEEASAKLKLLKPIVTGEDEELVALLLFKSGKLAPDLQNAIEDYESADKLVTDGRAKVIRYPLPPHLKDTTIYYSPRCDMTVVKGSSLEDLANKMHNLKYYNWCYRAVKTISCGGCYKDPSPHELTQLRYFQQVPPSATSHLLVASNYWKYRSAINYVCFCSSTEPFQEEISAILQRGRSIYGLYVPATFIQTVSFAFAKAGHISIINSVTLRADEYTLCTEQTAKKEGTQQQSQPPLPIDFTDECTVNSLALWYCLIKLLLSRVSNIIMDHPIEPQLDDIVGRPGCFKYNATGFSMPMFSAQKSHNTASRTELTQKLTQIMGIDIIGEEESHRLNKSTDDSKRSPGSFLPYNGSTSQYFEWAQIKGRKNSYVLVCSSLWQLVNMAFAERGVIHVAAGRGDIPKYILNIDAVQSNRSLEIAIDRYRSLFRAELDSLKLSLLHVYLTQKNFLWTAPDTELAKSIIQELRI</sequence>
<evidence type="ECO:0000313" key="2">
    <source>
        <dbReference type="Proteomes" id="UP000018320"/>
    </source>
</evidence>
<name>V6TKP6_GIAIN</name>
<comment type="caution">
    <text evidence="1">The sequence shown here is derived from an EMBL/GenBank/DDBJ whole genome shotgun (WGS) entry which is preliminary data.</text>
</comment>
<protein>
    <submittedName>
        <fullName evidence="1">ATPase involved in DNA repair/chromosome segregation</fullName>
    </submittedName>
</protein>
<organism evidence="1 2">
    <name type="scientific">Giardia intestinalis</name>
    <name type="common">Giardia lamblia</name>
    <dbReference type="NCBI Taxonomy" id="5741"/>
    <lineage>
        <taxon>Eukaryota</taxon>
        <taxon>Metamonada</taxon>
        <taxon>Diplomonadida</taxon>
        <taxon>Hexamitidae</taxon>
        <taxon>Giardiinae</taxon>
        <taxon>Giardia</taxon>
    </lineage>
</organism>
<dbReference type="Proteomes" id="UP000018320">
    <property type="component" value="Unassembled WGS sequence"/>
</dbReference>
<proteinExistence type="predicted"/>
<dbReference type="VEuPathDB" id="GiardiaDB:QR46_3084"/>
<dbReference type="VEuPathDB" id="GiardiaDB:GL50581_967"/>
<reference evidence="1 2" key="2">
    <citation type="journal article" date="2013" name="Genome Biol. Evol.">
        <title>Genome sequencing of Giardia lamblia genotypes A2 and B isolates (DH and GS) and comparative analysis with the genomes of genotypes A1 and E (WB and Pig).</title>
        <authorList>
            <person name="Adam R.D."/>
            <person name="Dahlstrom E.W."/>
            <person name="Martens C.A."/>
            <person name="Bruno D.P."/>
            <person name="Barbian K.D."/>
            <person name="Ricklefs S.M."/>
            <person name="Hernandez M.M."/>
            <person name="Narla N.P."/>
            <person name="Patel R.B."/>
            <person name="Porcella S.F."/>
            <person name="Nash T.E."/>
        </authorList>
    </citation>
    <scope>NUCLEOTIDE SEQUENCE [LARGE SCALE GENOMIC DNA]</scope>
    <source>
        <strain evidence="1 2">DH</strain>
    </source>
</reference>
<dbReference type="EMBL" id="AHGT01000008">
    <property type="protein sequence ID" value="ESU38897.1"/>
    <property type="molecule type" value="Genomic_DNA"/>
</dbReference>